<accession>B7G7V7</accession>
<dbReference type="SMART" id="SM00368">
    <property type="entry name" value="LRR_RI"/>
    <property type="match status" value="2"/>
</dbReference>
<dbReference type="RefSeq" id="XP_002183213.1">
    <property type="nucleotide sequence ID" value="XM_002183177.1"/>
</dbReference>
<dbReference type="InterPro" id="IPR051279">
    <property type="entry name" value="PP1-Reg/Actin-Interact_Protein"/>
</dbReference>
<proteinExistence type="predicted"/>
<keyword evidence="2" id="KW-1185">Reference proteome</keyword>
<dbReference type="Proteomes" id="UP000000759">
    <property type="component" value="Chromosome 18"/>
</dbReference>
<dbReference type="PaxDb" id="2850-Phatr48612"/>
<evidence type="ECO:0000313" key="1">
    <source>
        <dbReference type="EMBL" id="EEC45431.1"/>
    </source>
</evidence>
<protein>
    <submittedName>
        <fullName evidence="1">Uncharacterized protein</fullName>
    </submittedName>
</protein>
<dbReference type="PANTHER" id="PTHR24112">
    <property type="entry name" value="LEUCINE-RICH REPEAT, ISOFORM F-RELATED"/>
    <property type="match status" value="1"/>
</dbReference>
<dbReference type="Pfam" id="PF13516">
    <property type="entry name" value="LRR_6"/>
    <property type="match status" value="1"/>
</dbReference>
<dbReference type="Gene3D" id="3.80.10.10">
    <property type="entry name" value="Ribonuclease Inhibitor"/>
    <property type="match status" value="1"/>
</dbReference>
<dbReference type="InterPro" id="IPR032675">
    <property type="entry name" value="LRR_dom_sf"/>
</dbReference>
<reference evidence="1 2" key="1">
    <citation type="journal article" date="2008" name="Nature">
        <title>The Phaeodactylum genome reveals the evolutionary history of diatom genomes.</title>
        <authorList>
            <person name="Bowler C."/>
            <person name="Allen A.E."/>
            <person name="Badger J.H."/>
            <person name="Grimwood J."/>
            <person name="Jabbari K."/>
            <person name="Kuo A."/>
            <person name="Maheswari U."/>
            <person name="Martens C."/>
            <person name="Maumus F."/>
            <person name="Otillar R.P."/>
            <person name="Rayko E."/>
            <person name="Salamov A."/>
            <person name="Vandepoele K."/>
            <person name="Beszteri B."/>
            <person name="Gruber A."/>
            <person name="Heijde M."/>
            <person name="Katinka M."/>
            <person name="Mock T."/>
            <person name="Valentin K."/>
            <person name="Verret F."/>
            <person name="Berges J.A."/>
            <person name="Brownlee C."/>
            <person name="Cadoret J.P."/>
            <person name="Chiovitti A."/>
            <person name="Choi C.J."/>
            <person name="Coesel S."/>
            <person name="De Martino A."/>
            <person name="Detter J.C."/>
            <person name="Durkin C."/>
            <person name="Falciatore A."/>
            <person name="Fournet J."/>
            <person name="Haruta M."/>
            <person name="Huysman M.J."/>
            <person name="Jenkins B.D."/>
            <person name="Jiroutova K."/>
            <person name="Jorgensen R.E."/>
            <person name="Joubert Y."/>
            <person name="Kaplan A."/>
            <person name="Kroger N."/>
            <person name="Kroth P.G."/>
            <person name="La Roche J."/>
            <person name="Lindquist E."/>
            <person name="Lommer M."/>
            <person name="Martin-Jezequel V."/>
            <person name="Lopez P.J."/>
            <person name="Lucas S."/>
            <person name="Mangogna M."/>
            <person name="McGinnis K."/>
            <person name="Medlin L.K."/>
            <person name="Montsant A."/>
            <person name="Oudot-Le Secq M.P."/>
            <person name="Napoli C."/>
            <person name="Obornik M."/>
            <person name="Parker M.S."/>
            <person name="Petit J.L."/>
            <person name="Porcel B.M."/>
            <person name="Poulsen N."/>
            <person name="Robison M."/>
            <person name="Rychlewski L."/>
            <person name="Rynearson T.A."/>
            <person name="Schmutz J."/>
            <person name="Shapiro H."/>
            <person name="Siaut M."/>
            <person name="Stanley M."/>
            <person name="Sussman M.R."/>
            <person name="Taylor A.R."/>
            <person name="Vardi A."/>
            <person name="von Dassow P."/>
            <person name="Vyverman W."/>
            <person name="Willis A."/>
            <person name="Wyrwicz L.S."/>
            <person name="Rokhsar D.S."/>
            <person name="Weissenbach J."/>
            <person name="Armbrust E.V."/>
            <person name="Green B.R."/>
            <person name="Van de Peer Y."/>
            <person name="Grigoriev I.V."/>
        </authorList>
    </citation>
    <scope>NUCLEOTIDE SEQUENCE [LARGE SCALE GENOMIC DNA]</scope>
    <source>
        <strain evidence="1 2">CCAP 1055/1</strain>
    </source>
</reference>
<evidence type="ECO:0000313" key="2">
    <source>
        <dbReference type="Proteomes" id="UP000000759"/>
    </source>
</evidence>
<dbReference type="SUPFAM" id="SSF52047">
    <property type="entry name" value="RNI-like"/>
    <property type="match status" value="1"/>
</dbReference>
<reference evidence="2" key="2">
    <citation type="submission" date="2008-08" db="EMBL/GenBank/DDBJ databases">
        <authorList>
            <consortium name="Diatom Consortium"/>
            <person name="Grigoriev I."/>
            <person name="Grimwood J."/>
            <person name="Kuo A."/>
            <person name="Otillar R.P."/>
            <person name="Salamov A."/>
            <person name="Detter J.C."/>
            <person name="Lindquist E."/>
            <person name="Shapiro H."/>
            <person name="Lucas S."/>
            <person name="Glavina del Rio T."/>
            <person name="Pitluck S."/>
            <person name="Rokhsar D."/>
            <person name="Bowler C."/>
        </authorList>
    </citation>
    <scope>GENOME REANNOTATION</scope>
    <source>
        <strain evidence="2">CCAP 1055/1</strain>
    </source>
</reference>
<dbReference type="AlphaFoldDB" id="B7G7V7"/>
<dbReference type="InterPro" id="IPR001611">
    <property type="entry name" value="Leu-rich_rpt"/>
</dbReference>
<gene>
    <name evidence="1" type="ORF">PHATRDRAFT_48612</name>
</gene>
<dbReference type="KEGG" id="pti:PHATRDRAFT_48612"/>
<dbReference type="InParanoid" id="B7G7V7"/>
<sequence length="374" mass="40453">MAENNSSSGIKVFLHINGSPQQSEKYSTNAIRIDRNSRSDGRVELNVLFPSMVGTSEAQLAAALISDAIEQLGRNVDVEMIQLSGLRFSKGGVDGLKAALSIHAFSVKHEVLTDIDFCKKLPGDQDALAAFSSIFAAFKLSGLNLSDNTIAGCVWRFWGSQSNLKETSILKWEMRNCMGRAEAAIVSKALQYETALPWQGLRDMAHDTLHSSGRCLGHLAMEGCNLASDNIASLGLCVRVGLDDQIIKFVSLSLGSTGDCLEWLDLTGNQIGTVGAKSLACLARTPKIAKRLQYLSLENNQIDKAGAVELLDAFGRIGSNKFDLNLKGNPCDMGAVALEIAASQCYTEQQNIDLLKGRDVLRNDIQQAQKNAQN</sequence>
<dbReference type="GeneID" id="7194822"/>
<organism evidence="1 2">
    <name type="scientific">Phaeodactylum tricornutum (strain CCAP 1055/1)</name>
    <dbReference type="NCBI Taxonomy" id="556484"/>
    <lineage>
        <taxon>Eukaryota</taxon>
        <taxon>Sar</taxon>
        <taxon>Stramenopiles</taxon>
        <taxon>Ochrophyta</taxon>
        <taxon>Bacillariophyta</taxon>
        <taxon>Bacillariophyceae</taxon>
        <taxon>Bacillariophycidae</taxon>
        <taxon>Naviculales</taxon>
        <taxon>Phaeodactylaceae</taxon>
        <taxon>Phaeodactylum</taxon>
    </lineage>
</organism>
<name>B7G7V7_PHATC</name>
<dbReference type="EMBL" id="CM000620">
    <property type="protein sequence ID" value="EEC45431.1"/>
    <property type="molecule type" value="Genomic_DNA"/>
</dbReference>